<comment type="caution">
    <text evidence="4">The sequence shown here is derived from an EMBL/GenBank/DDBJ whole genome shotgun (WGS) entry which is preliminary data.</text>
</comment>
<feature type="transmembrane region" description="Helical" evidence="2">
    <location>
        <begin position="149"/>
        <end position="171"/>
    </location>
</feature>
<reference evidence="4 5" key="1">
    <citation type="submission" date="2024-09" db="EMBL/GenBank/DDBJ databases">
        <authorList>
            <person name="Pan X."/>
        </authorList>
    </citation>
    <scope>NUCLEOTIDE SEQUENCE [LARGE SCALE GENOMIC DNA]</scope>
    <source>
        <strain evidence="4 5">B2969</strain>
    </source>
</reference>
<dbReference type="PROSITE" id="PS50076">
    <property type="entry name" value="DNAJ_2"/>
    <property type="match status" value="1"/>
</dbReference>
<name>A0ABW7Q739_9MICO</name>
<dbReference type="EMBL" id="JBIQWL010000002">
    <property type="protein sequence ID" value="MFH8250203.1"/>
    <property type="molecule type" value="Genomic_DNA"/>
</dbReference>
<dbReference type="RefSeq" id="WP_396640136.1">
    <property type="nucleotide sequence ID" value="NZ_JBIQWL010000002.1"/>
</dbReference>
<feature type="domain" description="J" evidence="3">
    <location>
        <begin position="5"/>
        <end position="67"/>
    </location>
</feature>
<dbReference type="InterPro" id="IPR001623">
    <property type="entry name" value="DnaJ_domain"/>
</dbReference>
<dbReference type="Proteomes" id="UP001610861">
    <property type="component" value="Unassembled WGS sequence"/>
</dbReference>
<evidence type="ECO:0000313" key="5">
    <source>
        <dbReference type="Proteomes" id="UP001610861"/>
    </source>
</evidence>
<evidence type="ECO:0000259" key="3">
    <source>
        <dbReference type="PROSITE" id="PS50076"/>
    </source>
</evidence>
<gene>
    <name evidence="4" type="ORF">ACH3VR_07550</name>
</gene>
<accession>A0ABW7Q739</accession>
<dbReference type="Gene3D" id="1.10.287.110">
    <property type="entry name" value="DnaJ domain"/>
    <property type="match status" value="1"/>
</dbReference>
<organism evidence="4 5">
    <name type="scientific">Microbacterium alkaliflavum</name>
    <dbReference type="NCBI Taxonomy" id="3248839"/>
    <lineage>
        <taxon>Bacteria</taxon>
        <taxon>Bacillati</taxon>
        <taxon>Actinomycetota</taxon>
        <taxon>Actinomycetes</taxon>
        <taxon>Micrococcales</taxon>
        <taxon>Microbacteriaceae</taxon>
        <taxon>Microbacterium</taxon>
    </lineage>
</organism>
<sequence length="173" mass="19100">MTLDEARQCLDLEHGATVDEIRQAFRRRARIVHPDRHPDAGPEELRTLEAEFDRAREARDILIRFTQDPRATVSPQPAARPAPAASRPAPRATPAPQTTPRARRPAPGPAPQAHAVPVTLRYEEFVAWWDAAGFGPGHRSPFRVAWSRIAAWTAVGAFAIVVGGTIVWEVIGR</sequence>
<evidence type="ECO:0000256" key="1">
    <source>
        <dbReference type="SAM" id="MobiDB-lite"/>
    </source>
</evidence>
<dbReference type="SUPFAM" id="SSF46565">
    <property type="entry name" value="Chaperone J-domain"/>
    <property type="match status" value="1"/>
</dbReference>
<keyword evidence="2" id="KW-1133">Transmembrane helix</keyword>
<keyword evidence="2" id="KW-0812">Transmembrane</keyword>
<dbReference type="SMART" id="SM00271">
    <property type="entry name" value="DnaJ"/>
    <property type="match status" value="1"/>
</dbReference>
<evidence type="ECO:0000256" key="2">
    <source>
        <dbReference type="SAM" id="Phobius"/>
    </source>
</evidence>
<dbReference type="CDD" id="cd06257">
    <property type="entry name" value="DnaJ"/>
    <property type="match status" value="1"/>
</dbReference>
<keyword evidence="5" id="KW-1185">Reference proteome</keyword>
<dbReference type="InterPro" id="IPR036869">
    <property type="entry name" value="J_dom_sf"/>
</dbReference>
<protein>
    <submittedName>
        <fullName evidence="4">DnaJ domain-containing protein</fullName>
    </submittedName>
</protein>
<feature type="compositionally biased region" description="Low complexity" evidence="1">
    <location>
        <begin position="75"/>
        <end position="100"/>
    </location>
</feature>
<evidence type="ECO:0000313" key="4">
    <source>
        <dbReference type="EMBL" id="MFH8250203.1"/>
    </source>
</evidence>
<proteinExistence type="predicted"/>
<feature type="region of interest" description="Disordered" evidence="1">
    <location>
        <begin position="65"/>
        <end position="114"/>
    </location>
</feature>
<keyword evidence="2" id="KW-0472">Membrane</keyword>
<dbReference type="Pfam" id="PF00226">
    <property type="entry name" value="DnaJ"/>
    <property type="match status" value="1"/>
</dbReference>